<dbReference type="InterPro" id="IPR029063">
    <property type="entry name" value="SAM-dependent_MTases_sf"/>
</dbReference>
<reference evidence="10 13" key="2">
    <citation type="submission" date="2016-07" db="EMBL/GenBank/DDBJ databases">
        <title>Complete genome sequences of Bordetella pseudohinzii.</title>
        <authorList>
            <person name="Spilker T."/>
            <person name="Darrah R."/>
            <person name="LiPuma J.J."/>
        </authorList>
    </citation>
    <scope>NUCLEOTIDE SEQUENCE [LARGE SCALE GENOMIC DNA]</scope>
    <source>
        <strain evidence="10 13">HI4681</strain>
    </source>
</reference>
<proteinExistence type="inferred from homology"/>
<dbReference type="NCBIfam" id="NF009732">
    <property type="entry name" value="PRK13255.1"/>
    <property type="match status" value="1"/>
</dbReference>
<evidence type="ECO:0000256" key="2">
    <source>
        <dbReference type="ARBA" id="ARBA00004496"/>
    </source>
</evidence>
<dbReference type="GO" id="GO:0032259">
    <property type="term" value="P:methylation"/>
    <property type="evidence" value="ECO:0007669"/>
    <property type="project" value="UniProtKB-KW"/>
</dbReference>
<evidence type="ECO:0000256" key="3">
    <source>
        <dbReference type="ARBA" id="ARBA00008145"/>
    </source>
</evidence>
<dbReference type="PROSITE" id="PS51585">
    <property type="entry name" value="SAM_MT_TPMT"/>
    <property type="match status" value="1"/>
</dbReference>
<evidence type="ECO:0000256" key="6">
    <source>
        <dbReference type="ARBA" id="ARBA00022603"/>
    </source>
</evidence>
<evidence type="ECO:0000313" key="13">
    <source>
        <dbReference type="Proteomes" id="UP000092950"/>
    </source>
</evidence>
<dbReference type="InterPro" id="IPR008854">
    <property type="entry name" value="TPMT"/>
</dbReference>
<dbReference type="KEGG" id="bpdz:BBN53_13135"/>
<reference evidence="11 12" key="1">
    <citation type="submission" date="2015-09" db="EMBL/GenBank/DDBJ databases">
        <authorList>
            <person name="Jackson K.R."/>
            <person name="Lunt B.L."/>
            <person name="Fisher J.N.B."/>
            <person name="Gardner A.V."/>
            <person name="Bailey M.E."/>
            <person name="Deus L.M."/>
            <person name="Earl A.S."/>
            <person name="Gibby P.D."/>
            <person name="Hartmann K.A."/>
            <person name="Liu J.E."/>
            <person name="Manci A.M."/>
            <person name="Nielsen D.A."/>
            <person name="Solomon M.B."/>
            <person name="Breakwell D.P."/>
            <person name="Burnett S.H."/>
            <person name="Grose J.H."/>
        </authorList>
    </citation>
    <scope>NUCLEOTIDE SEQUENCE [LARGE SCALE GENOMIC DNA]</scope>
    <source>
        <strain evidence="11 12">2789STDY5608636</strain>
    </source>
</reference>
<feature type="binding site" evidence="9">
    <location>
        <position position="45"/>
    </location>
    <ligand>
        <name>S-adenosyl-L-methionine</name>
        <dbReference type="ChEBI" id="CHEBI:59789"/>
    </ligand>
</feature>
<evidence type="ECO:0000256" key="5">
    <source>
        <dbReference type="ARBA" id="ARBA00022490"/>
    </source>
</evidence>
<keyword evidence="13" id="KW-1185">Reference proteome</keyword>
<dbReference type="Pfam" id="PF05724">
    <property type="entry name" value="TPMT"/>
    <property type="match status" value="1"/>
</dbReference>
<dbReference type="GO" id="GO:0010038">
    <property type="term" value="P:response to metal ion"/>
    <property type="evidence" value="ECO:0007669"/>
    <property type="project" value="InterPro"/>
</dbReference>
<dbReference type="PANTHER" id="PTHR10259">
    <property type="entry name" value="THIOPURINE S-METHYLTRANSFERASE"/>
    <property type="match status" value="1"/>
</dbReference>
<evidence type="ECO:0000313" key="10">
    <source>
        <dbReference type="EMBL" id="ANY16745.1"/>
    </source>
</evidence>
<dbReference type="FunFam" id="3.40.50.150:FF:000101">
    <property type="entry name" value="Thiopurine S-methyltransferase"/>
    <property type="match status" value="1"/>
</dbReference>
<comment type="similarity">
    <text evidence="3 9">Belongs to the class I-like SAM-binding methyltransferase superfamily. TPMT family.</text>
</comment>
<keyword evidence="5 9" id="KW-0963">Cytoplasm</keyword>
<feature type="binding site" evidence="9">
    <location>
        <position position="123"/>
    </location>
    <ligand>
        <name>S-adenosyl-L-methionine</name>
        <dbReference type="ChEBI" id="CHEBI:59789"/>
    </ligand>
</feature>
<evidence type="ECO:0000313" key="11">
    <source>
        <dbReference type="EMBL" id="CUI90380.1"/>
    </source>
</evidence>
<evidence type="ECO:0000256" key="7">
    <source>
        <dbReference type="ARBA" id="ARBA00022679"/>
    </source>
</evidence>
<dbReference type="SUPFAM" id="SSF53335">
    <property type="entry name" value="S-adenosyl-L-methionine-dependent methyltransferases"/>
    <property type="match status" value="1"/>
</dbReference>
<protein>
    <recommendedName>
        <fullName evidence="4 9">Thiopurine S-methyltransferase</fullName>
        <ecNumber evidence="4 9">2.1.1.67</ecNumber>
    </recommendedName>
    <alternativeName>
        <fullName evidence="9">Thiopurine methyltransferase</fullName>
    </alternativeName>
</protein>
<name>A0A0J6EYT0_9BORD</name>
<dbReference type="InterPro" id="IPR022474">
    <property type="entry name" value="Thiopur_S-MeTfrase_Se/Te_detox"/>
</dbReference>
<comment type="subcellular location">
    <subcellularLocation>
        <location evidence="2 9">Cytoplasm</location>
    </subcellularLocation>
</comment>
<dbReference type="HAMAP" id="MF_00812">
    <property type="entry name" value="Thiopur_methtran"/>
    <property type="match status" value="1"/>
</dbReference>
<sequence length="217" mass="24202">MEADFWLERWREGQTGFHQTRVTPLLQKYWPTLGLPRGARVLVPLAGKSLDMVWLAEQGHEVLGVELSPLAVEQFFAEQGWTPRRWESAYGQHYAAQGVELICGDIFGLDAAALAGCQGAYDRAALVALPAAMRRDYVKHVYGQLPAAYRGLLLTLDYPQAEMDGPPFSLDEAEVLSLYGERARLIDRRDILAKDPKFAARGVTRLDTLVFRLGAQA</sequence>
<dbReference type="EMBL" id="CYTV01000007">
    <property type="protein sequence ID" value="CUI90380.1"/>
    <property type="molecule type" value="Genomic_DNA"/>
</dbReference>
<evidence type="ECO:0000256" key="9">
    <source>
        <dbReference type="HAMAP-Rule" id="MF_00812"/>
    </source>
</evidence>
<gene>
    <name evidence="9 11" type="primary">tpm</name>
    <name evidence="10" type="ORF">BBN53_13135</name>
    <name evidence="11" type="ORF">ERS370011_02787</name>
</gene>
<dbReference type="Proteomes" id="UP000053096">
    <property type="component" value="Unassembled WGS sequence"/>
</dbReference>
<organism evidence="11 12">
    <name type="scientific">Bordetella pseudohinzii</name>
    <dbReference type="NCBI Taxonomy" id="1331258"/>
    <lineage>
        <taxon>Bacteria</taxon>
        <taxon>Pseudomonadati</taxon>
        <taxon>Pseudomonadota</taxon>
        <taxon>Betaproteobacteria</taxon>
        <taxon>Burkholderiales</taxon>
        <taxon>Alcaligenaceae</taxon>
        <taxon>Bordetella</taxon>
    </lineage>
</organism>
<dbReference type="EMBL" id="CP016440">
    <property type="protein sequence ID" value="ANY16745.1"/>
    <property type="molecule type" value="Genomic_DNA"/>
</dbReference>
<dbReference type="PIRSF" id="PIRSF023956">
    <property type="entry name" value="Thiopurine_S-methyltransferase"/>
    <property type="match status" value="1"/>
</dbReference>
<feature type="binding site" evidence="9">
    <location>
        <position position="10"/>
    </location>
    <ligand>
        <name>S-adenosyl-L-methionine</name>
        <dbReference type="ChEBI" id="CHEBI:59789"/>
    </ligand>
</feature>
<dbReference type="EC" id="2.1.1.67" evidence="4 9"/>
<keyword evidence="6 9" id="KW-0489">Methyltransferase</keyword>
<dbReference type="PANTHER" id="PTHR10259:SF11">
    <property type="entry name" value="THIOPURINE S-METHYLTRANSFERASE"/>
    <property type="match status" value="1"/>
</dbReference>
<dbReference type="OrthoDB" id="9778208at2"/>
<dbReference type="GO" id="GO:0005737">
    <property type="term" value="C:cytoplasm"/>
    <property type="evidence" value="ECO:0007669"/>
    <property type="project" value="UniProtKB-SubCell"/>
</dbReference>
<dbReference type="Gene3D" id="3.40.50.150">
    <property type="entry name" value="Vaccinia Virus protein VP39"/>
    <property type="match status" value="1"/>
</dbReference>
<evidence type="ECO:0000256" key="1">
    <source>
        <dbReference type="ARBA" id="ARBA00000903"/>
    </source>
</evidence>
<evidence type="ECO:0000256" key="4">
    <source>
        <dbReference type="ARBA" id="ARBA00011905"/>
    </source>
</evidence>
<dbReference type="InterPro" id="IPR025835">
    <property type="entry name" value="Thiopurine_S-MeTrfase"/>
</dbReference>
<dbReference type="GO" id="GO:0008119">
    <property type="term" value="F:thiopurine S-methyltransferase activity"/>
    <property type="evidence" value="ECO:0007669"/>
    <property type="project" value="UniProtKB-UniRule"/>
</dbReference>
<accession>A0A0J6EYT0</accession>
<accession>A0A0M7G6T9</accession>
<evidence type="ECO:0000313" key="12">
    <source>
        <dbReference type="Proteomes" id="UP000053096"/>
    </source>
</evidence>
<comment type="catalytic activity">
    <reaction evidence="1 9">
        <text>S-adenosyl-L-methionine + a thiopurine = S-adenosyl-L-homocysteine + a thiopurine S-methylether.</text>
        <dbReference type="EC" id="2.1.1.67"/>
    </reaction>
</comment>
<dbReference type="RefSeq" id="WP_043208805.1">
    <property type="nucleotide sequence ID" value="NZ_CAJGUP010000217.1"/>
</dbReference>
<evidence type="ECO:0000256" key="8">
    <source>
        <dbReference type="ARBA" id="ARBA00022691"/>
    </source>
</evidence>
<keyword evidence="7 9" id="KW-0808">Transferase</keyword>
<dbReference type="Proteomes" id="UP000092950">
    <property type="component" value="Chromosome"/>
</dbReference>
<feature type="binding site" evidence="9">
    <location>
        <position position="66"/>
    </location>
    <ligand>
        <name>S-adenosyl-L-methionine</name>
        <dbReference type="ChEBI" id="CHEBI:59789"/>
    </ligand>
</feature>
<keyword evidence="8 9" id="KW-0949">S-adenosyl-L-methionine</keyword>
<dbReference type="NCBIfam" id="TIGR03840">
    <property type="entry name" value="TMPT_Se_Te"/>
    <property type="match status" value="1"/>
</dbReference>
<dbReference type="AlphaFoldDB" id="A0A0J6EYT0"/>